<accession>A0A9Q0RJ45</accession>
<comment type="caution">
    <text evidence="1">The sequence shown here is derived from an EMBL/GenBank/DDBJ whole genome shotgun (WGS) entry which is preliminary data.</text>
</comment>
<dbReference type="AlphaFoldDB" id="A0A9Q0RJ45"/>
<protein>
    <submittedName>
        <fullName evidence="1">Uncharacterized protein</fullName>
    </submittedName>
</protein>
<keyword evidence="2" id="KW-1185">Reference proteome</keyword>
<proteinExistence type="predicted"/>
<gene>
    <name evidence="1" type="ORF">RDWZM_007448</name>
</gene>
<dbReference type="EMBL" id="JAPWDV010000003">
    <property type="protein sequence ID" value="KAJ6216291.1"/>
    <property type="molecule type" value="Genomic_DNA"/>
</dbReference>
<dbReference type="Proteomes" id="UP001142055">
    <property type="component" value="Chromosome 3"/>
</dbReference>
<evidence type="ECO:0000313" key="2">
    <source>
        <dbReference type="Proteomes" id="UP001142055"/>
    </source>
</evidence>
<reference evidence="1" key="1">
    <citation type="submission" date="2022-12" db="EMBL/GenBank/DDBJ databases">
        <title>Genome assemblies of Blomia tropicalis.</title>
        <authorList>
            <person name="Cui Y."/>
        </authorList>
    </citation>
    <scope>NUCLEOTIDE SEQUENCE</scope>
    <source>
        <tissue evidence="1">Adult mites</tissue>
    </source>
</reference>
<sequence length="65" mass="7444">MNEANQNKHMIGPFMQNCANEYSSTIDLFNIETKTVGTLFAQKQHECFYVRTDKKTVADTRVEGV</sequence>
<name>A0A9Q0RJ45_BLOTA</name>
<organism evidence="1 2">
    <name type="scientific">Blomia tropicalis</name>
    <name type="common">Mite</name>
    <dbReference type="NCBI Taxonomy" id="40697"/>
    <lineage>
        <taxon>Eukaryota</taxon>
        <taxon>Metazoa</taxon>
        <taxon>Ecdysozoa</taxon>
        <taxon>Arthropoda</taxon>
        <taxon>Chelicerata</taxon>
        <taxon>Arachnida</taxon>
        <taxon>Acari</taxon>
        <taxon>Acariformes</taxon>
        <taxon>Sarcoptiformes</taxon>
        <taxon>Astigmata</taxon>
        <taxon>Glycyphagoidea</taxon>
        <taxon>Echimyopodidae</taxon>
        <taxon>Blomia</taxon>
    </lineage>
</organism>
<evidence type="ECO:0000313" key="1">
    <source>
        <dbReference type="EMBL" id="KAJ6216291.1"/>
    </source>
</evidence>